<comment type="cofactor">
    <cofactor evidence="2">
        <name>[4Fe-4S] cluster</name>
        <dbReference type="ChEBI" id="CHEBI:49883"/>
    </cofactor>
</comment>
<dbReference type="AlphaFoldDB" id="O27517"/>
<keyword evidence="8" id="KW-1185">Reference proteome</keyword>
<dbReference type="HOGENOM" id="CLU_050993_3_0_2"/>
<dbReference type="PATRIC" id="fig|187420.15.peg.1435"/>
<evidence type="ECO:0000256" key="4">
    <source>
        <dbReference type="ARBA" id="ARBA00022643"/>
    </source>
</evidence>
<protein>
    <submittedName>
        <fullName evidence="7">Conserved protein</fullName>
    </submittedName>
</protein>
<dbReference type="PANTHER" id="PTHR43278">
    <property type="entry name" value="NAD(P)H-DEPENDENT FMN-CONTAINING OXIDOREDUCTASE YWQN-RELATED"/>
    <property type="match status" value="1"/>
</dbReference>
<dbReference type="Pfam" id="PF03358">
    <property type="entry name" value="FMN_red"/>
    <property type="match status" value="1"/>
</dbReference>
<reference evidence="7 8" key="1">
    <citation type="journal article" date="1997" name="J. Bacteriol.">
        <title>Complete genome sequence of Methanobacterium thermoautotrophicum deltaH: functional analysis and comparative genomics.</title>
        <authorList>
            <person name="Smith D.R."/>
            <person name="Doucette-Stamm L.A."/>
            <person name="Deloughery C."/>
            <person name="Lee H.-M."/>
            <person name="Dubois J."/>
            <person name="Aldredge T."/>
            <person name="Bashirzadeh R."/>
            <person name="Blakely D."/>
            <person name="Cook R."/>
            <person name="Gilbert K."/>
            <person name="Harrison D."/>
            <person name="Hoang L."/>
            <person name="Keagle P."/>
            <person name="Lumm W."/>
            <person name="Pothier B."/>
            <person name="Qiu D."/>
            <person name="Spadafora R."/>
            <person name="Vicare R."/>
            <person name="Wang Y."/>
            <person name="Wierzbowski J."/>
            <person name="Gibson R."/>
            <person name="Jiwani N."/>
            <person name="Caruso A."/>
            <person name="Bush D."/>
            <person name="Safer H."/>
            <person name="Patwell D."/>
            <person name="Prabhakar S."/>
            <person name="McDougall S."/>
            <person name="Shimer G."/>
            <person name="Goyal A."/>
            <person name="Pietrovski S."/>
            <person name="Church G.M."/>
            <person name="Daniels C.J."/>
            <person name="Mao J.-i."/>
            <person name="Rice P."/>
            <person name="Nolling J."/>
            <person name="Reeve J.N."/>
        </authorList>
    </citation>
    <scope>NUCLEOTIDE SEQUENCE [LARGE SCALE GENOMIC DNA]</scope>
    <source>
        <strain evidence="8">ATCC 29096 / DSM 1053 / JCM 10044 / NBRC 100330 / Delta H</strain>
    </source>
</reference>
<proteinExistence type="inferred from homology"/>
<evidence type="ECO:0000256" key="3">
    <source>
        <dbReference type="ARBA" id="ARBA00022630"/>
    </source>
</evidence>
<dbReference type="EnsemblBacteria" id="AAB85948">
    <property type="protein sequence ID" value="AAB85948"/>
    <property type="gene ID" value="MTH_1473"/>
</dbReference>
<dbReference type="PANTHER" id="PTHR43278:SF3">
    <property type="entry name" value="IRON-SULFUR FLAVOPROTEIN MJ0731"/>
    <property type="match status" value="1"/>
</dbReference>
<keyword evidence="4" id="KW-0288">FMN</keyword>
<dbReference type="GO" id="GO:0016491">
    <property type="term" value="F:oxidoreductase activity"/>
    <property type="evidence" value="ECO:0007669"/>
    <property type="project" value="InterPro"/>
</dbReference>
<sequence length="203" mass="22498">MILGICGSPRKQATEHVLERALSMLEDDGLETEFFTVRGKNISPCRHCDYCLRNKECVLKDDMFPLYELLRRAAGIIIATPVYNGGVSAQIKAIMDRCRALGAEDYDSLRGKVGMGIAVGGDRCGGQEPALMQIHTFYILNGVIPVSGGSFGANLGACFWSRDTLEVLKRTHMDSKPSKRPWACLKGSWTLKDPEILFYSEFI</sequence>
<dbReference type="EMBL" id="AE000666">
    <property type="protein sequence ID" value="AAB85948.1"/>
    <property type="molecule type" value="Genomic_DNA"/>
</dbReference>
<evidence type="ECO:0000256" key="1">
    <source>
        <dbReference type="ARBA" id="ARBA00001917"/>
    </source>
</evidence>
<dbReference type="Proteomes" id="UP000005223">
    <property type="component" value="Chromosome"/>
</dbReference>
<evidence type="ECO:0000256" key="5">
    <source>
        <dbReference type="ARBA" id="ARBA00038292"/>
    </source>
</evidence>
<evidence type="ECO:0000256" key="2">
    <source>
        <dbReference type="ARBA" id="ARBA00001966"/>
    </source>
</evidence>
<dbReference type="Gene3D" id="3.40.50.360">
    <property type="match status" value="1"/>
</dbReference>
<name>O27517_METTH</name>
<feature type="domain" description="NADPH-dependent FMN reductase-like" evidence="6">
    <location>
        <begin position="2"/>
        <end position="153"/>
    </location>
</feature>
<dbReference type="InParanoid" id="O27517"/>
<dbReference type="PaxDb" id="187420-MTH_1473"/>
<comment type="cofactor">
    <cofactor evidence="1">
        <name>FMN</name>
        <dbReference type="ChEBI" id="CHEBI:58210"/>
    </cofactor>
</comment>
<dbReference type="InterPro" id="IPR029039">
    <property type="entry name" value="Flavoprotein-like_sf"/>
</dbReference>
<dbReference type="PIR" id="C69063">
    <property type="entry name" value="C69063"/>
</dbReference>
<dbReference type="STRING" id="187420.MTH_1473"/>
<dbReference type="SUPFAM" id="SSF52218">
    <property type="entry name" value="Flavoproteins"/>
    <property type="match status" value="1"/>
</dbReference>
<gene>
    <name evidence="7" type="ordered locus">MTH_1473</name>
</gene>
<dbReference type="KEGG" id="mth:MTH_1473"/>
<dbReference type="FunCoup" id="O27517">
    <property type="interactions" value="2"/>
</dbReference>
<keyword evidence="3" id="KW-0285">Flavoprotein</keyword>
<comment type="similarity">
    <text evidence="5">Belongs to the SsuE family. Isf subfamily.</text>
</comment>
<evidence type="ECO:0000313" key="7">
    <source>
        <dbReference type="EMBL" id="AAB85948.1"/>
    </source>
</evidence>
<evidence type="ECO:0000259" key="6">
    <source>
        <dbReference type="Pfam" id="PF03358"/>
    </source>
</evidence>
<evidence type="ECO:0000313" key="8">
    <source>
        <dbReference type="Proteomes" id="UP000005223"/>
    </source>
</evidence>
<organism evidence="7 8">
    <name type="scientific">Methanothermobacter thermautotrophicus (strain ATCC 29096 / DSM 1053 / JCM 10044 / NBRC 100330 / Delta H)</name>
    <name type="common">Methanobacterium thermoautotrophicum</name>
    <dbReference type="NCBI Taxonomy" id="187420"/>
    <lineage>
        <taxon>Archaea</taxon>
        <taxon>Methanobacteriati</taxon>
        <taxon>Methanobacteriota</taxon>
        <taxon>Methanomada group</taxon>
        <taxon>Methanobacteria</taxon>
        <taxon>Methanobacteriales</taxon>
        <taxon>Methanobacteriaceae</taxon>
        <taxon>Methanothermobacter</taxon>
    </lineage>
</organism>
<accession>O27517</accession>
<dbReference type="InterPro" id="IPR005025">
    <property type="entry name" value="FMN_Rdtase-like_dom"/>
</dbReference>
<dbReference type="InterPro" id="IPR051796">
    <property type="entry name" value="ISF_SsuE-like"/>
</dbReference>